<evidence type="ECO:0000313" key="1">
    <source>
        <dbReference type="EMBL" id="CAD7432806.1"/>
    </source>
</evidence>
<dbReference type="AlphaFoldDB" id="A0A7R9EGJ1"/>
<dbReference type="EMBL" id="OB795879">
    <property type="protein sequence ID" value="CAD7432806.1"/>
    <property type="molecule type" value="Genomic_DNA"/>
</dbReference>
<gene>
    <name evidence="1" type="ORF">TMSB3V08_LOCUS9505</name>
</gene>
<organism evidence="1">
    <name type="scientific">Timema monikensis</name>
    <dbReference type="NCBI Taxonomy" id="170555"/>
    <lineage>
        <taxon>Eukaryota</taxon>
        <taxon>Metazoa</taxon>
        <taxon>Ecdysozoa</taxon>
        <taxon>Arthropoda</taxon>
        <taxon>Hexapoda</taxon>
        <taxon>Insecta</taxon>
        <taxon>Pterygota</taxon>
        <taxon>Neoptera</taxon>
        <taxon>Polyneoptera</taxon>
        <taxon>Phasmatodea</taxon>
        <taxon>Timematodea</taxon>
        <taxon>Timematoidea</taxon>
        <taxon>Timematidae</taxon>
        <taxon>Timema</taxon>
    </lineage>
</organism>
<name>A0A7R9EGJ1_9NEOP</name>
<proteinExistence type="predicted"/>
<sequence>MEDLKRCFFEVEISNQVFLTFGLVKEQTVAKLLIKTNQYRSAAFNHIHNIYNMLTASTLNASLFSIKRILRFITCPILNIGIEIQFPLFGNKCEKLPKKVKIGITSDILEIIKLPQQIFYFALRKNTQSKEIKYMKKNYIISKTASNAAKSLNKESGENRKQISSRCCVLFSSCMSQNAESVFLMSYSNNLPCVDKRPNFESLSLGCLMKRTAPLSTEQTPPTFLETKIGFTLPSSEPRGEEVMTWAVSVFMSSTFFEPIEDANISLLLLTARDGDSTDVETINENPPEYSEPNRYTANPEAFSSDTISIFLLEFHNLVLIGFVSLRHTYSIVTTRFNMVNCVLETKHLQLFVPAKQSHNFIHLLPSVVFINYARRLLVIRLSISGAGISFLKHVELIIPDGNI</sequence>
<protein>
    <submittedName>
        <fullName evidence="1">Uncharacterized protein</fullName>
    </submittedName>
</protein>
<accession>A0A7R9EGJ1</accession>
<reference evidence="1" key="1">
    <citation type="submission" date="2020-11" db="EMBL/GenBank/DDBJ databases">
        <authorList>
            <person name="Tran Van P."/>
        </authorList>
    </citation>
    <scope>NUCLEOTIDE SEQUENCE</scope>
</reference>